<keyword evidence="4" id="KW-1185">Reference proteome</keyword>
<evidence type="ECO:0000313" key="4">
    <source>
        <dbReference type="Proteomes" id="UP000095038"/>
    </source>
</evidence>
<keyword evidence="1" id="KW-0175">Coiled coil</keyword>
<dbReference type="PANTHER" id="PTHR28142">
    <property type="entry name" value="MITOCHONDRIAL INNER MEMBRANE I-AAA PROTEASE SUPERCOMPLEX SUBUNIT MGR3-RELATED"/>
    <property type="match status" value="1"/>
</dbReference>
<dbReference type="GO" id="GO:0031942">
    <property type="term" value="C:i-AAA complex"/>
    <property type="evidence" value="ECO:0007669"/>
    <property type="project" value="TreeGrafter"/>
</dbReference>
<dbReference type="GO" id="GO:0051787">
    <property type="term" value="F:misfolded protein binding"/>
    <property type="evidence" value="ECO:0007669"/>
    <property type="project" value="TreeGrafter"/>
</dbReference>
<evidence type="ECO:0000256" key="2">
    <source>
        <dbReference type="SAM" id="Phobius"/>
    </source>
</evidence>
<accession>A0A1D2VFC3</accession>
<dbReference type="AlphaFoldDB" id="A0A1D2VFC3"/>
<dbReference type="STRING" id="1344418.A0A1D2VFC3"/>
<proteinExistence type="predicted"/>
<keyword evidence="2" id="KW-1133">Transmembrane helix</keyword>
<feature type="transmembrane region" description="Helical" evidence="2">
    <location>
        <begin position="20"/>
        <end position="38"/>
    </location>
</feature>
<evidence type="ECO:0000256" key="1">
    <source>
        <dbReference type="SAM" id="Coils"/>
    </source>
</evidence>
<feature type="coiled-coil region" evidence="1">
    <location>
        <begin position="353"/>
        <end position="401"/>
    </location>
</feature>
<feature type="non-terminal residue" evidence="3">
    <location>
        <position position="401"/>
    </location>
</feature>
<dbReference type="GeneID" id="30963355"/>
<dbReference type="InterPro" id="IPR011990">
    <property type="entry name" value="TPR-like_helical_dom_sf"/>
</dbReference>
<keyword evidence="2" id="KW-0812">Transmembrane</keyword>
<name>A0A1D2VFC3_9ASCO</name>
<dbReference type="InterPro" id="IPR040201">
    <property type="entry name" value="Mrg3-like"/>
</dbReference>
<gene>
    <name evidence="3" type="ORF">ASCRUDRAFT_21994</name>
</gene>
<dbReference type="EMBL" id="KV454482">
    <property type="protein sequence ID" value="ODV60336.1"/>
    <property type="molecule type" value="Genomic_DNA"/>
</dbReference>
<feature type="coiled-coil region" evidence="1">
    <location>
        <begin position="272"/>
        <end position="299"/>
    </location>
</feature>
<dbReference type="FunCoup" id="A0A1D2VFC3">
    <property type="interactions" value="29"/>
</dbReference>
<protein>
    <recommendedName>
        <fullName evidence="5">TPR-like protein</fullName>
    </recommendedName>
</protein>
<dbReference type="GO" id="GO:0006515">
    <property type="term" value="P:protein quality control for misfolded or incompletely synthesized proteins"/>
    <property type="evidence" value="ECO:0007669"/>
    <property type="project" value="TreeGrafter"/>
</dbReference>
<evidence type="ECO:0000313" key="3">
    <source>
        <dbReference type="EMBL" id="ODV60336.1"/>
    </source>
</evidence>
<dbReference type="PANTHER" id="PTHR28142:SF1">
    <property type="entry name" value="MITOCHONDRIAL INNER MEMBRANE I-AAA PROTEASE SUPERCOMPLEX SUBUNIT MGR3-RELATED"/>
    <property type="match status" value="1"/>
</dbReference>
<dbReference type="InParanoid" id="A0A1D2VFC3"/>
<evidence type="ECO:0008006" key="5">
    <source>
        <dbReference type="Google" id="ProtNLM"/>
    </source>
</evidence>
<feature type="coiled-coil region" evidence="1">
    <location>
        <begin position="85"/>
        <end position="119"/>
    </location>
</feature>
<sequence length="401" mass="46391">NYQAYYDLHHPKKRNWKRTVIGLAALSLTGYGLYYYYWPHHTFPTSVAKLLRKGLWAESNKENNNYAGALQFYIRALEECNNLEIDKLSDEYTGVQLKIAEMLEKLNLLEEAKNIYQELADLYLSTLLSEKIPIETRPHIIQKDLRIVIKLVHLSESDPTYCSNLLLTHCIKAQEEVARRGGSLASNDSIVHPSPKNHDLFISYPVNSQAWFPFRDEFFIARDLYISTCLRLGEHLLAIRSQITTLQWMVMADCDFPDIIMCQFNLGSLLYLQAEEYESRELNAKKNNNEKDIQLFKEEKDECLKSATFCYESILEAVKSFPPVISRDHPQIVEALALTTYSLGVINLHTGNLEKAKELLRRSRLRAKGINNEELVAEAEAELKKLEKEEKLLELKQKENN</sequence>
<dbReference type="Gene3D" id="1.25.40.10">
    <property type="entry name" value="Tetratricopeptide repeat domain"/>
    <property type="match status" value="1"/>
</dbReference>
<dbReference type="SUPFAM" id="SSF48452">
    <property type="entry name" value="TPR-like"/>
    <property type="match status" value="1"/>
</dbReference>
<organism evidence="3 4">
    <name type="scientific">Ascoidea rubescens DSM 1968</name>
    <dbReference type="NCBI Taxonomy" id="1344418"/>
    <lineage>
        <taxon>Eukaryota</taxon>
        <taxon>Fungi</taxon>
        <taxon>Dikarya</taxon>
        <taxon>Ascomycota</taxon>
        <taxon>Saccharomycotina</taxon>
        <taxon>Saccharomycetes</taxon>
        <taxon>Ascoideaceae</taxon>
        <taxon>Ascoidea</taxon>
    </lineage>
</organism>
<dbReference type="Proteomes" id="UP000095038">
    <property type="component" value="Unassembled WGS sequence"/>
</dbReference>
<feature type="non-terminal residue" evidence="3">
    <location>
        <position position="1"/>
    </location>
</feature>
<reference evidence="4" key="1">
    <citation type="submission" date="2016-05" db="EMBL/GenBank/DDBJ databases">
        <title>Comparative genomics of biotechnologically important yeasts.</title>
        <authorList>
            <consortium name="DOE Joint Genome Institute"/>
            <person name="Riley R."/>
            <person name="Haridas S."/>
            <person name="Wolfe K.H."/>
            <person name="Lopes M.R."/>
            <person name="Hittinger C.T."/>
            <person name="Goker M."/>
            <person name="Salamov A."/>
            <person name="Wisecaver J."/>
            <person name="Long T.M."/>
            <person name="Aerts A.L."/>
            <person name="Barry K."/>
            <person name="Choi C."/>
            <person name="Clum A."/>
            <person name="Coughlan A.Y."/>
            <person name="Deshpande S."/>
            <person name="Douglass A.P."/>
            <person name="Hanson S.J."/>
            <person name="Klenk H.-P."/>
            <person name="Labutti K."/>
            <person name="Lapidus A."/>
            <person name="Lindquist E."/>
            <person name="Lipzen A."/>
            <person name="Meier-Kolthoff J.P."/>
            <person name="Ohm R.A."/>
            <person name="Otillar R.P."/>
            <person name="Pangilinan J."/>
            <person name="Peng Y."/>
            <person name="Rokas A."/>
            <person name="Rosa C.A."/>
            <person name="Scheuner C."/>
            <person name="Sibirny A.A."/>
            <person name="Slot J.C."/>
            <person name="Stielow J.B."/>
            <person name="Sun H."/>
            <person name="Kurtzman C.P."/>
            <person name="Blackwell M."/>
            <person name="Grigoriev I.V."/>
            <person name="Jeffries T.W."/>
        </authorList>
    </citation>
    <scope>NUCLEOTIDE SEQUENCE [LARGE SCALE GENOMIC DNA]</scope>
    <source>
        <strain evidence="4">DSM 1968</strain>
    </source>
</reference>
<dbReference type="OrthoDB" id="10050400at2759"/>
<keyword evidence="2" id="KW-0472">Membrane</keyword>
<dbReference type="RefSeq" id="XP_020046643.1">
    <property type="nucleotide sequence ID" value="XM_020189719.1"/>
</dbReference>